<evidence type="ECO:0000313" key="3">
    <source>
        <dbReference type="EMBL" id="PXW80396.1"/>
    </source>
</evidence>
<feature type="compositionally biased region" description="Basic and acidic residues" evidence="1">
    <location>
        <begin position="31"/>
        <end position="40"/>
    </location>
</feature>
<dbReference type="GO" id="GO:0005975">
    <property type="term" value="P:carbohydrate metabolic process"/>
    <property type="evidence" value="ECO:0007669"/>
    <property type="project" value="InterPro"/>
</dbReference>
<name>A0A2V3VF00_9BACI</name>
<accession>A0A2V3VF00</accession>
<dbReference type="PROSITE" id="PS51677">
    <property type="entry name" value="NODB"/>
    <property type="match status" value="1"/>
</dbReference>
<dbReference type="PANTHER" id="PTHR10587">
    <property type="entry name" value="GLYCOSYL TRANSFERASE-RELATED"/>
    <property type="match status" value="1"/>
</dbReference>
<feature type="domain" description="NodB homology" evidence="2">
    <location>
        <begin position="81"/>
        <end position="264"/>
    </location>
</feature>
<dbReference type="EMBL" id="QJJQ01000028">
    <property type="protein sequence ID" value="PXW80396.1"/>
    <property type="molecule type" value="Genomic_DNA"/>
</dbReference>
<comment type="caution">
    <text evidence="3">The sequence shown here is derived from an EMBL/GenBank/DDBJ whole genome shotgun (WGS) entry which is preliminary data.</text>
</comment>
<feature type="region of interest" description="Disordered" evidence="1">
    <location>
        <begin position="31"/>
        <end position="58"/>
    </location>
</feature>
<evidence type="ECO:0000256" key="1">
    <source>
        <dbReference type="SAM" id="MobiDB-lite"/>
    </source>
</evidence>
<proteinExistence type="predicted"/>
<dbReference type="InterPro" id="IPR002509">
    <property type="entry name" value="NODB_dom"/>
</dbReference>
<sequence length="276" mass="31042">MLCISLVGCQYFNQHENGNPQDQLDEFEHTTYEQERDLPDKQPQLEGGSERDVRKPHPVSNNILQKEFPNALFLNGSPSTNQVALTFDDGPDIRFTPQVLDVLAKHDVKATFFLIGARAKEHNEITKRIHDEGHVIGNHTYWHPNLPKEGLGRLHWELTQTEQVIEDITGIKPRLFRSPYGALNEEMIKMLEEKGNTVIGWNVDSLDWKQPGEDVVADNVLSNVGFGSIILMHDGGDWTMDLSGTAQALDKIITKLKNDGTEFVTVPELVGVPEAK</sequence>
<dbReference type="SUPFAM" id="SSF88713">
    <property type="entry name" value="Glycoside hydrolase/deacetylase"/>
    <property type="match status" value="1"/>
</dbReference>
<dbReference type="GO" id="GO:0016810">
    <property type="term" value="F:hydrolase activity, acting on carbon-nitrogen (but not peptide) bonds"/>
    <property type="evidence" value="ECO:0007669"/>
    <property type="project" value="InterPro"/>
</dbReference>
<evidence type="ECO:0000259" key="2">
    <source>
        <dbReference type="PROSITE" id="PS51677"/>
    </source>
</evidence>
<dbReference type="InterPro" id="IPR011330">
    <property type="entry name" value="Glyco_hydro/deAcase_b/a-brl"/>
</dbReference>
<evidence type="ECO:0000313" key="4">
    <source>
        <dbReference type="Proteomes" id="UP000247978"/>
    </source>
</evidence>
<dbReference type="AlphaFoldDB" id="A0A2V3VF00"/>
<dbReference type="OrthoDB" id="9812065at2"/>
<organism evidence="3 4">
    <name type="scientific">Pseudogracilibacillus auburnensis</name>
    <dbReference type="NCBI Taxonomy" id="1494959"/>
    <lineage>
        <taxon>Bacteria</taxon>
        <taxon>Bacillati</taxon>
        <taxon>Bacillota</taxon>
        <taxon>Bacilli</taxon>
        <taxon>Bacillales</taxon>
        <taxon>Bacillaceae</taxon>
        <taxon>Pseudogracilibacillus</taxon>
    </lineage>
</organism>
<dbReference type="Gene3D" id="3.20.20.370">
    <property type="entry name" value="Glycoside hydrolase/deacetylase"/>
    <property type="match status" value="1"/>
</dbReference>
<dbReference type="RefSeq" id="WP_110397615.1">
    <property type="nucleotide sequence ID" value="NZ_JBHUHB010000001.1"/>
</dbReference>
<keyword evidence="4" id="KW-1185">Reference proteome</keyword>
<dbReference type="Proteomes" id="UP000247978">
    <property type="component" value="Unassembled WGS sequence"/>
</dbReference>
<gene>
    <name evidence="3" type="ORF">DFR56_12812</name>
</gene>
<dbReference type="Pfam" id="PF01522">
    <property type="entry name" value="Polysacc_deac_1"/>
    <property type="match status" value="1"/>
</dbReference>
<protein>
    <submittedName>
        <fullName evidence="3">Peptidoglycan/xylan/chitin deacetylase (PgdA/CDA1 family)</fullName>
    </submittedName>
</protein>
<dbReference type="InterPro" id="IPR050248">
    <property type="entry name" value="Polysacc_deacetylase_ArnD"/>
</dbReference>
<dbReference type="CDD" id="cd10917">
    <property type="entry name" value="CE4_NodB_like_6s_7s"/>
    <property type="match status" value="1"/>
</dbReference>
<reference evidence="3 4" key="1">
    <citation type="submission" date="2018-05" db="EMBL/GenBank/DDBJ databases">
        <title>Genomic Encyclopedia of Type Strains, Phase IV (KMG-IV): sequencing the most valuable type-strain genomes for metagenomic binning, comparative biology and taxonomic classification.</title>
        <authorList>
            <person name="Goeker M."/>
        </authorList>
    </citation>
    <scope>NUCLEOTIDE SEQUENCE [LARGE SCALE GENOMIC DNA]</scope>
    <source>
        <strain evidence="3 4">DSM 28556</strain>
    </source>
</reference>